<accession>A0ABV2AM19</accession>
<dbReference type="EMBL" id="JBDODL010000830">
    <property type="protein sequence ID" value="MES1920732.1"/>
    <property type="molecule type" value="Genomic_DNA"/>
</dbReference>
<evidence type="ECO:0000313" key="2">
    <source>
        <dbReference type="Proteomes" id="UP001439008"/>
    </source>
</evidence>
<reference evidence="1 2" key="1">
    <citation type="journal article" date="2024" name="BMC Biol.">
        <title>Comparative genomics of Ascetosporea gives new insight into the evolutionary basis for animal parasitism in Rhizaria.</title>
        <authorList>
            <person name="Hiltunen Thoren M."/>
            <person name="Onut-Brannstrom I."/>
            <person name="Alfjorden A."/>
            <person name="Peckova H."/>
            <person name="Swords F."/>
            <person name="Hooper C."/>
            <person name="Holzer A.S."/>
            <person name="Bass D."/>
            <person name="Burki F."/>
        </authorList>
    </citation>
    <scope>NUCLEOTIDE SEQUENCE [LARGE SCALE GENOMIC DNA]</scope>
    <source>
        <strain evidence="1">20-A016</strain>
    </source>
</reference>
<keyword evidence="2" id="KW-1185">Reference proteome</keyword>
<sequence length="133" mass="15081">MLSSKLDDKSSWEFLSDETKSLGQKLRVIKKNCKSENRGFVVVKVAFNCHLGIGRLLTRLQSVHNLIKESKLCQMTLVNFKERCTMPHDGEFPHAKELLLDLENVLKELGPLGDDFVLRVSKLTTAVEDILLV</sequence>
<proteinExistence type="predicted"/>
<gene>
    <name evidence="1" type="ORF">MHBO_002373</name>
</gene>
<name>A0ABV2AM19_9EUKA</name>
<comment type="caution">
    <text evidence="1">The sequence shown here is derived from an EMBL/GenBank/DDBJ whole genome shotgun (WGS) entry which is preliminary data.</text>
</comment>
<evidence type="ECO:0000313" key="1">
    <source>
        <dbReference type="EMBL" id="MES1920732.1"/>
    </source>
</evidence>
<organism evidence="1 2">
    <name type="scientific">Bonamia ostreae</name>
    <dbReference type="NCBI Taxonomy" id="126728"/>
    <lineage>
        <taxon>Eukaryota</taxon>
        <taxon>Sar</taxon>
        <taxon>Rhizaria</taxon>
        <taxon>Endomyxa</taxon>
        <taxon>Ascetosporea</taxon>
        <taxon>Haplosporida</taxon>
        <taxon>Bonamia</taxon>
    </lineage>
</organism>
<dbReference type="Proteomes" id="UP001439008">
    <property type="component" value="Unassembled WGS sequence"/>
</dbReference>
<protein>
    <submittedName>
        <fullName evidence="1">Uncharacterized protein</fullName>
    </submittedName>
</protein>